<dbReference type="KEGG" id="dpl:KGM_213334"/>
<evidence type="ECO:0000313" key="10">
    <source>
        <dbReference type="EMBL" id="OWR48176.1"/>
    </source>
</evidence>
<gene>
    <name evidence="10" type="ORF">KGM_213334</name>
</gene>
<keyword evidence="5 9" id="KW-0560">Oxidoreductase</keyword>
<comment type="similarity">
    <text evidence="2 9">Belongs to the cytochrome P450 family.</text>
</comment>
<dbReference type="PANTHER" id="PTHR24291">
    <property type="entry name" value="CYTOCHROME P450 FAMILY 4"/>
    <property type="match status" value="1"/>
</dbReference>
<protein>
    <submittedName>
        <fullName evidence="10">Cytochrome P450 CYP405A2</fullName>
    </submittedName>
</protein>
<dbReference type="InterPro" id="IPR036396">
    <property type="entry name" value="Cyt_P450_sf"/>
</dbReference>
<proteinExistence type="inferred from homology"/>
<dbReference type="PRINTS" id="PR00385">
    <property type="entry name" value="P450"/>
</dbReference>
<dbReference type="Gene3D" id="1.10.630.10">
    <property type="entry name" value="Cytochrome P450"/>
    <property type="match status" value="1"/>
</dbReference>
<evidence type="ECO:0000256" key="1">
    <source>
        <dbReference type="ARBA" id="ARBA00001971"/>
    </source>
</evidence>
<evidence type="ECO:0000313" key="11">
    <source>
        <dbReference type="Proteomes" id="UP000007151"/>
    </source>
</evidence>
<dbReference type="PANTHER" id="PTHR24291:SF187">
    <property type="entry name" value="CYTOCHROME P450 4AE1-RELATED"/>
    <property type="match status" value="1"/>
</dbReference>
<comment type="cofactor">
    <cofactor evidence="1 8">
        <name>heme</name>
        <dbReference type="ChEBI" id="CHEBI:30413"/>
    </cofactor>
</comment>
<keyword evidence="7 9" id="KW-0503">Monooxygenase</keyword>
<evidence type="ECO:0000256" key="5">
    <source>
        <dbReference type="ARBA" id="ARBA00023002"/>
    </source>
</evidence>
<dbReference type="STRING" id="278856.A0A212F367"/>
<evidence type="ECO:0000256" key="8">
    <source>
        <dbReference type="PIRSR" id="PIRSR602401-1"/>
    </source>
</evidence>
<keyword evidence="3 8" id="KW-0349">Heme</keyword>
<evidence type="ECO:0000256" key="6">
    <source>
        <dbReference type="ARBA" id="ARBA00023004"/>
    </source>
</evidence>
<keyword evidence="4 8" id="KW-0479">Metal-binding</keyword>
<dbReference type="InterPro" id="IPR017972">
    <property type="entry name" value="Cyt_P450_CS"/>
</dbReference>
<evidence type="ECO:0000256" key="4">
    <source>
        <dbReference type="ARBA" id="ARBA00022723"/>
    </source>
</evidence>
<dbReference type="PRINTS" id="PR00463">
    <property type="entry name" value="EP450I"/>
</dbReference>
<evidence type="ECO:0000256" key="9">
    <source>
        <dbReference type="RuleBase" id="RU000461"/>
    </source>
</evidence>
<dbReference type="GO" id="GO:0004497">
    <property type="term" value="F:monooxygenase activity"/>
    <property type="evidence" value="ECO:0007669"/>
    <property type="project" value="UniProtKB-KW"/>
</dbReference>
<dbReference type="Pfam" id="PF00067">
    <property type="entry name" value="p450"/>
    <property type="match status" value="1"/>
</dbReference>
<dbReference type="PROSITE" id="PS00086">
    <property type="entry name" value="CYTOCHROME_P450"/>
    <property type="match status" value="1"/>
</dbReference>
<feature type="binding site" description="axial binding residue" evidence="8">
    <location>
        <position position="87"/>
    </location>
    <ligand>
        <name>heme</name>
        <dbReference type="ChEBI" id="CHEBI:30413"/>
    </ligand>
    <ligandPart>
        <name>Fe</name>
        <dbReference type="ChEBI" id="CHEBI:18248"/>
    </ligandPart>
</feature>
<dbReference type="eggNOG" id="KOG0157">
    <property type="taxonomic scope" value="Eukaryota"/>
</dbReference>
<dbReference type="AlphaFoldDB" id="A0A212F367"/>
<dbReference type="InterPro" id="IPR001128">
    <property type="entry name" value="Cyt_P450"/>
</dbReference>
<dbReference type="GO" id="GO:0020037">
    <property type="term" value="F:heme binding"/>
    <property type="evidence" value="ECO:0007669"/>
    <property type="project" value="InterPro"/>
</dbReference>
<evidence type="ECO:0000256" key="2">
    <source>
        <dbReference type="ARBA" id="ARBA00010617"/>
    </source>
</evidence>
<keyword evidence="11" id="KW-1185">Reference proteome</keyword>
<dbReference type="InParanoid" id="A0A212F367"/>
<keyword evidence="6 8" id="KW-0408">Iron</keyword>
<dbReference type="InterPro" id="IPR050196">
    <property type="entry name" value="Cytochrome_P450_Monoox"/>
</dbReference>
<dbReference type="GO" id="GO:0016705">
    <property type="term" value="F:oxidoreductase activity, acting on paired donors, with incorporation or reduction of molecular oxygen"/>
    <property type="evidence" value="ECO:0007669"/>
    <property type="project" value="InterPro"/>
</dbReference>
<dbReference type="SUPFAM" id="SSF48264">
    <property type="entry name" value="Cytochrome P450"/>
    <property type="match status" value="1"/>
</dbReference>
<comment type="caution">
    <text evidence="10">The sequence shown here is derived from an EMBL/GenBank/DDBJ whole genome shotgun (WGS) entry which is preliminary data.</text>
</comment>
<evidence type="ECO:0000256" key="3">
    <source>
        <dbReference type="ARBA" id="ARBA00022617"/>
    </source>
</evidence>
<dbReference type="GO" id="GO:0005506">
    <property type="term" value="F:iron ion binding"/>
    <property type="evidence" value="ECO:0007669"/>
    <property type="project" value="InterPro"/>
</dbReference>
<dbReference type="InterPro" id="IPR002401">
    <property type="entry name" value="Cyt_P450_E_grp-I"/>
</dbReference>
<dbReference type="Proteomes" id="UP000007151">
    <property type="component" value="Unassembled WGS sequence"/>
</dbReference>
<name>A0A212F367_DANPL</name>
<dbReference type="EMBL" id="AGBW02010615">
    <property type="protein sequence ID" value="OWR48176.1"/>
    <property type="molecule type" value="Genomic_DNA"/>
</dbReference>
<sequence length="91" mass="10486">MKYLEAVLKESVRVIPTVTKIGRQLHEDLKFKDGRIAPAGSSVVVFFEAMYQNPKIFPEPEKYDPERFFNNMHTFAFVPFSAGPRNCIGKY</sequence>
<organism evidence="10 11">
    <name type="scientific">Danaus plexippus plexippus</name>
    <dbReference type="NCBI Taxonomy" id="278856"/>
    <lineage>
        <taxon>Eukaryota</taxon>
        <taxon>Metazoa</taxon>
        <taxon>Ecdysozoa</taxon>
        <taxon>Arthropoda</taxon>
        <taxon>Hexapoda</taxon>
        <taxon>Insecta</taxon>
        <taxon>Pterygota</taxon>
        <taxon>Neoptera</taxon>
        <taxon>Endopterygota</taxon>
        <taxon>Lepidoptera</taxon>
        <taxon>Glossata</taxon>
        <taxon>Ditrysia</taxon>
        <taxon>Papilionoidea</taxon>
        <taxon>Nymphalidae</taxon>
        <taxon>Danainae</taxon>
        <taxon>Danaini</taxon>
        <taxon>Danaina</taxon>
        <taxon>Danaus</taxon>
        <taxon>Danaus</taxon>
    </lineage>
</organism>
<accession>A0A212F367</accession>
<reference evidence="10 11" key="1">
    <citation type="journal article" date="2011" name="Cell">
        <title>The monarch butterfly genome yields insights into long-distance migration.</title>
        <authorList>
            <person name="Zhan S."/>
            <person name="Merlin C."/>
            <person name="Boore J.L."/>
            <person name="Reppert S.M."/>
        </authorList>
    </citation>
    <scope>NUCLEOTIDE SEQUENCE [LARGE SCALE GENOMIC DNA]</scope>
    <source>
        <strain evidence="10">F-2</strain>
    </source>
</reference>
<evidence type="ECO:0000256" key="7">
    <source>
        <dbReference type="ARBA" id="ARBA00023033"/>
    </source>
</evidence>